<dbReference type="InterPro" id="IPR036583">
    <property type="entry name" value="23S_rRNA_IVS_sf"/>
</dbReference>
<proteinExistence type="predicted"/>
<sequence>MDKSKSFKDLIMWQKSHQYVLKVYRNTEKFPSHEQFNLTSQFRRAATSISLNIVEGYRRISKVEKLRFFNMAQTSLDETHYCIILSKDLNYISENQYCELIEAMENANKAINSYCYKLVQDIKNEKNKNKKNNDNEVSDIE</sequence>
<dbReference type="InterPro" id="IPR012657">
    <property type="entry name" value="23S_rRNA-intervening_sequence"/>
</dbReference>
<dbReference type="PANTHER" id="PTHR38471">
    <property type="entry name" value="FOUR HELIX BUNDLE PROTEIN"/>
    <property type="match status" value="1"/>
</dbReference>
<dbReference type="NCBIfam" id="TIGR02436">
    <property type="entry name" value="four helix bundle protein"/>
    <property type="match status" value="1"/>
</dbReference>
<dbReference type="GO" id="GO:0005840">
    <property type="term" value="C:ribosome"/>
    <property type="evidence" value="ECO:0007669"/>
    <property type="project" value="UniProtKB-KW"/>
</dbReference>
<organism evidence="1">
    <name type="scientific">uncultured Paludibacter sp</name>
    <dbReference type="NCBI Taxonomy" id="497635"/>
    <lineage>
        <taxon>Bacteria</taxon>
        <taxon>Pseudomonadati</taxon>
        <taxon>Bacteroidota</taxon>
        <taxon>Bacteroidia</taxon>
        <taxon>Bacteroidales</taxon>
        <taxon>Paludibacteraceae</taxon>
        <taxon>Paludibacter</taxon>
        <taxon>environmental samples</taxon>
    </lineage>
</organism>
<reference evidence="1" key="1">
    <citation type="submission" date="2018-07" db="EMBL/GenBank/DDBJ databases">
        <authorList>
            <consortium name="Genoscope - CEA"/>
            <person name="William W."/>
        </authorList>
    </citation>
    <scope>NUCLEOTIDE SEQUENCE</scope>
    <source>
        <strain evidence="1">IK1</strain>
    </source>
</reference>
<dbReference type="PANTHER" id="PTHR38471:SF2">
    <property type="entry name" value="FOUR HELIX BUNDLE PROTEIN"/>
    <property type="match status" value="1"/>
</dbReference>
<dbReference type="CDD" id="cd16377">
    <property type="entry name" value="23S_rRNA_IVP_like"/>
    <property type="match status" value="1"/>
</dbReference>
<evidence type="ECO:0000313" key="1">
    <source>
        <dbReference type="EMBL" id="VBB47236.1"/>
    </source>
</evidence>
<name>A0A653AHC7_9BACT</name>
<dbReference type="SUPFAM" id="SSF158446">
    <property type="entry name" value="IVS-encoded protein-like"/>
    <property type="match status" value="1"/>
</dbReference>
<dbReference type="EMBL" id="UPXZ01000037">
    <property type="protein sequence ID" value="VBB47236.1"/>
    <property type="molecule type" value="Genomic_DNA"/>
</dbReference>
<protein>
    <submittedName>
        <fullName evidence="1">S23 ribosomal protein (Modular protein)</fullName>
    </submittedName>
</protein>
<dbReference type="Pfam" id="PF05635">
    <property type="entry name" value="23S_rRNA_IVP"/>
    <property type="match status" value="1"/>
</dbReference>
<gene>
    <name evidence="1" type="ORF">TRIP_D420114</name>
</gene>
<dbReference type="Gene3D" id="1.20.1440.60">
    <property type="entry name" value="23S rRNA-intervening sequence"/>
    <property type="match status" value="1"/>
</dbReference>
<keyword evidence="1" id="KW-0687">Ribonucleoprotein</keyword>
<dbReference type="AlphaFoldDB" id="A0A653AHC7"/>
<accession>A0A653AHC7</accession>
<keyword evidence="1" id="KW-0689">Ribosomal protein</keyword>